<dbReference type="SUPFAM" id="SSF55729">
    <property type="entry name" value="Acyl-CoA N-acyltransferases (Nat)"/>
    <property type="match status" value="1"/>
</dbReference>
<sequence>MNWYLKAFDELSNLELYNILKARTNVFVVEQNCPYSEVDGKDPACHHLYLEDQGEIIAYLRILPPGVAYPEASVGRFIVDPKLRGTGLGRELFGRGLAFVRESLRETRMKIHAQAYLQDFYASFGFEPVSDVYLEDGIPHIEMLLSAGE</sequence>
<dbReference type="Pfam" id="PF13673">
    <property type="entry name" value="Acetyltransf_10"/>
    <property type="match status" value="1"/>
</dbReference>
<name>A0A089HVP5_PAEDU</name>
<reference evidence="2 3" key="1">
    <citation type="submission" date="2014-08" db="EMBL/GenBank/DDBJ databases">
        <title>Comparative genomics of the Paenibacillus odorifer group.</title>
        <authorList>
            <person name="den Bakker H.C."/>
            <person name="Tsai Y.-C."/>
            <person name="Martin N."/>
            <person name="Korlach J."/>
            <person name="Wiedmann M."/>
        </authorList>
    </citation>
    <scope>NUCLEOTIDE SEQUENCE [LARGE SCALE GENOMIC DNA]</scope>
    <source>
        <strain evidence="2 3">DSM 1735</strain>
    </source>
</reference>
<dbReference type="Proteomes" id="UP000029409">
    <property type="component" value="Chromosome"/>
</dbReference>
<dbReference type="Gene3D" id="3.40.630.30">
    <property type="match status" value="1"/>
</dbReference>
<protein>
    <submittedName>
        <fullName evidence="2">GNAT family acetyltransferase</fullName>
    </submittedName>
</protein>
<dbReference type="eggNOG" id="COG2153">
    <property type="taxonomic scope" value="Bacteria"/>
</dbReference>
<accession>A0A089HVP5</accession>
<dbReference type="PROSITE" id="PS51186">
    <property type="entry name" value="GNAT"/>
    <property type="match status" value="1"/>
</dbReference>
<dbReference type="InterPro" id="IPR016181">
    <property type="entry name" value="Acyl_CoA_acyltransferase"/>
</dbReference>
<dbReference type="KEGG" id="pdu:PDUR_22640"/>
<dbReference type="GO" id="GO:0016747">
    <property type="term" value="F:acyltransferase activity, transferring groups other than amino-acyl groups"/>
    <property type="evidence" value="ECO:0007669"/>
    <property type="project" value="InterPro"/>
</dbReference>
<feature type="domain" description="N-acetyltransferase" evidence="1">
    <location>
        <begin position="1"/>
        <end position="148"/>
    </location>
</feature>
<dbReference type="OrthoDB" id="9796171at2"/>
<evidence type="ECO:0000313" key="2">
    <source>
        <dbReference type="EMBL" id="AIQ14388.1"/>
    </source>
</evidence>
<keyword evidence="3" id="KW-1185">Reference proteome</keyword>
<gene>
    <name evidence="2" type="ORF">PDUR_22640</name>
</gene>
<dbReference type="EMBL" id="CP009288">
    <property type="protein sequence ID" value="AIQ14388.1"/>
    <property type="molecule type" value="Genomic_DNA"/>
</dbReference>
<evidence type="ECO:0000313" key="3">
    <source>
        <dbReference type="Proteomes" id="UP000029409"/>
    </source>
</evidence>
<keyword evidence="2" id="KW-0808">Transferase</keyword>
<dbReference type="AlphaFoldDB" id="A0A089HVP5"/>
<dbReference type="RefSeq" id="WP_042208162.1">
    <property type="nucleotide sequence ID" value="NZ_CP009288.1"/>
</dbReference>
<proteinExistence type="predicted"/>
<dbReference type="CDD" id="cd04301">
    <property type="entry name" value="NAT_SF"/>
    <property type="match status" value="1"/>
</dbReference>
<dbReference type="InterPro" id="IPR000182">
    <property type="entry name" value="GNAT_dom"/>
</dbReference>
<evidence type="ECO:0000259" key="1">
    <source>
        <dbReference type="PROSITE" id="PS51186"/>
    </source>
</evidence>
<organism evidence="2 3">
    <name type="scientific">Paenibacillus durus</name>
    <name type="common">Paenibacillus azotofixans</name>
    <dbReference type="NCBI Taxonomy" id="44251"/>
    <lineage>
        <taxon>Bacteria</taxon>
        <taxon>Bacillati</taxon>
        <taxon>Bacillota</taxon>
        <taxon>Bacilli</taxon>
        <taxon>Bacillales</taxon>
        <taxon>Paenibacillaceae</taxon>
        <taxon>Paenibacillus</taxon>
    </lineage>
</organism>